<evidence type="ECO:0000313" key="3">
    <source>
        <dbReference type="Proteomes" id="UP001085076"/>
    </source>
</evidence>
<gene>
    <name evidence="2" type="ORF">J5N97_003944</name>
</gene>
<evidence type="ECO:0000256" key="1">
    <source>
        <dbReference type="SAM" id="MobiDB-lite"/>
    </source>
</evidence>
<reference evidence="2" key="1">
    <citation type="submission" date="2021-03" db="EMBL/GenBank/DDBJ databases">
        <authorList>
            <person name="Li Z."/>
            <person name="Yang C."/>
        </authorList>
    </citation>
    <scope>NUCLEOTIDE SEQUENCE</scope>
    <source>
        <strain evidence="2">Dzin_1.0</strain>
        <tissue evidence="2">Leaf</tissue>
    </source>
</reference>
<name>A0A9D5D5P2_9LILI</name>
<reference evidence="2" key="2">
    <citation type="journal article" date="2022" name="Hortic Res">
        <title>The genome of Dioscorea zingiberensis sheds light on the biosynthesis, origin and evolution of the medicinally important diosgenin saponins.</title>
        <authorList>
            <person name="Li Y."/>
            <person name="Tan C."/>
            <person name="Li Z."/>
            <person name="Guo J."/>
            <person name="Li S."/>
            <person name="Chen X."/>
            <person name="Wang C."/>
            <person name="Dai X."/>
            <person name="Yang H."/>
            <person name="Song W."/>
            <person name="Hou L."/>
            <person name="Xu J."/>
            <person name="Tong Z."/>
            <person name="Xu A."/>
            <person name="Yuan X."/>
            <person name="Wang W."/>
            <person name="Yang Q."/>
            <person name="Chen L."/>
            <person name="Sun Z."/>
            <person name="Wang K."/>
            <person name="Pan B."/>
            <person name="Chen J."/>
            <person name="Bao Y."/>
            <person name="Liu F."/>
            <person name="Qi X."/>
            <person name="Gang D.R."/>
            <person name="Wen J."/>
            <person name="Li J."/>
        </authorList>
    </citation>
    <scope>NUCLEOTIDE SEQUENCE</scope>
    <source>
        <strain evidence="2">Dzin_1.0</strain>
    </source>
</reference>
<keyword evidence="3" id="KW-1185">Reference proteome</keyword>
<evidence type="ECO:0000313" key="2">
    <source>
        <dbReference type="EMBL" id="KAJ0985588.1"/>
    </source>
</evidence>
<dbReference type="OrthoDB" id="1688035at2759"/>
<comment type="caution">
    <text evidence="2">The sequence shown here is derived from an EMBL/GenBank/DDBJ whole genome shotgun (WGS) entry which is preliminary data.</text>
</comment>
<dbReference type="PANTHER" id="PTHR33168">
    <property type="entry name" value="STRESS INDUCED PROTEIN-RELATED"/>
    <property type="match status" value="1"/>
</dbReference>
<dbReference type="EMBL" id="JAGGNH010000001">
    <property type="protein sequence ID" value="KAJ0985588.1"/>
    <property type="molecule type" value="Genomic_DNA"/>
</dbReference>
<dbReference type="AlphaFoldDB" id="A0A9D5D5P2"/>
<accession>A0A9D5D5P2</accession>
<organism evidence="2 3">
    <name type="scientific">Dioscorea zingiberensis</name>
    <dbReference type="NCBI Taxonomy" id="325984"/>
    <lineage>
        <taxon>Eukaryota</taxon>
        <taxon>Viridiplantae</taxon>
        <taxon>Streptophyta</taxon>
        <taxon>Embryophyta</taxon>
        <taxon>Tracheophyta</taxon>
        <taxon>Spermatophyta</taxon>
        <taxon>Magnoliopsida</taxon>
        <taxon>Liliopsida</taxon>
        <taxon>Dioscoreales</taxon>
        <taxon>Dioscoreaceae</taxon>
        <taxon>Dioscorea</taxon>
    </lineage>
</organism>
<feature type="region of interest" description="Disordered" evidence="1">
    <location>
        <begin position="59"/>
        <end position="84"/>
    </location>
</feature>
<proteinExistence type="predicted"/>
<protein>
    <submittedName>
        <fullName evidence="2">Uncharacterized protein</fullName>
    </submittedName>
</protein>
<dbReference type="Proteomes" id="UP001085076">
    <property type="component" value="Miscellaneous, Linkage group lg01"/>
</dbReference>
<sequence length="106" mass="12260">MNTWSKSSQRRTRFSIKATNYEILYDEFNGSSSPITVEKTLGMRLKGLWRKIMKEKRKVESPGNAYDPGSYAQNFDEGPEELEPAYLPHSFSARYARPSKMFGRRG</sequence>